<sequence>MPRIPRLAVPAVLTATALATWVAPTPAFAAGPAAAAALAANQASHLSAADLTWNESDVAAVTLTGTSATTTSSNVTVSGSTVTVTAAGTYRFSGTLTSGQIVVNSTGAGIVRLILNGVTITGSTGAVNVVAADEVLVHLTAGTTNRLTDGAASADAPLASAADTTIAGTGSLILTGNANDAINVKDGLVIAGGTITATAPDDAIRGQDYVIVSGGSITATAGGDGLKSDNEEDATRGYVAVTGGTVNVTSTGDALTGQTDVIVNGGSITARTTGADSAKGLKAGVLTVISDGTVNVNATDDGVHSDAAVTIDGGATTVASGDDGVHAETDVRIGGGTVNVTRSYEGVEGLKVYVTGGTVSAVATDDAFNASDPTYGEMQNSPNALISITGGAVSVNAGTDGLDSNGALTIGGGTVVVSGSGTRGGGEGGLDANGAVTIAAGTLISTGISATTSTLPTSGQGWVSVTLSANQPAGTVVHIATTSGTQIASYTAAKAFRGVVFSSSQITRGTTYAIRTGGSVSGTAVGGGLYLGGTLNGTQVATVVAGNR</sequence>
<reference evidence="2 3" key="1">
    <citation type="submission" date="2020-08" db="EMBL/GenBank/DDBJ databases">
        <title>Genomic Encyclopedia of Type Strains, Phase III (KMG-III): the genomes of soil and plant-associated and newly described type strains.</title>
        <authorList>
            <person name="Whitman W."/>
        </authorList>
    </citation>
    <scope>NUCLEOTIDE SEQUENCE [LARGE SCALE GENOMIC DNA]</scope>
    <source>
        <strain evidence="2 3">CECT 3287</strain>
    </source>
</reference>
<evidence type="ECO:0000313" key="2">
    <source>
        <dbReference type="EMBL" id="MBB3092846.1"/>
    </source>
</evidence>
<proteinExistence type="predicted"/>
<evidence type="ECO:0008006" key="4">
    <source>
        <dbReference type="Google" id="ProtNLM"/>
    </source>
</evidence>
<evidence type="ECO:0000256" key="1">
    <source>
        <dbReference type="SAM" id="SignalP"/>
    </source>
</evidence>
<dbReference type="AlphaFoldDB" id="A0A7W5FC45"/>
<keyword evidence="3" id="KW-1185">Reference proteome</keyword>
<dbReference type="RefSeq" id="WP_183216036.1">
    <property type="nucleotide sequence ID" value="NZ_BMPW01000001.1"/>
</dbReference>
<protein>
    <recommendedName>
        <fullName evidence="4">Carbohydrate-binding domain-containing protein</fullName>
    </recommendedName>
</protein>
<dbReference type="Proteomes" id="UP000590749">
    <property type="component" value="Unassembled WGS sequence"/>
</dbReference>
<accession>A0A7W5FC45</accession>
<evidence type="ECO:0000313" key="3">
    <source>
        <dbReference type="Proteomes" id="UP000590749"/>
    </source>
</evidence>
<feature type="chain" id="PRO_5030971351" description="Carbohydrate-binding domain-containing protein" evidence="1">
    <location>
        <begin position="30"/>
        <end position="548"/>
    </location>
</feature>
<dbReference type="InterPro" id="IPR025584">
    <property type="entry name" value="Cthe_2159"/>
</dbReference>
<feature type="signal peptide" evidence="1">
    <location>
        <begin position="1"/>
        <end position="29"/>
    </location>
</feature>
<gene>
    <name evidence="2" type="ORF">FHR83_000480</name>
</gene>
<keyword evidence="1" id="KW-0732">Signal</keyword>
<comment type="caution">
    <text evidence="2">The sequence shown here is derived from an EMBL/GenBank/DDBJ whole genome shotgun (WGS) entry which is preliminary data.</text>
</comment>
<dbReference type="Pfam" id="PF14262">
    <property type="entry name" value="Cthe_2159"/>
    <property type="match status" value="1"/>
</dbReference>
<dbReference type="EMBL" id="JACHXF010000001">
    <property type="protein sequence ID" value="MBB3092846.1"/>
    <property type="molecule type" value="Genomic_DNA"/>
</dbReference>
<name>A0A7W5FC45_9ACTN</name>
<organism evidence="2 3">
    <name type="scientific">Actinoplanes campanulatus</name>
    <dbReference type="NCBI Taxonomy" id="113559"/>
    <lineage>
        <taxon>Bacteria</taxon>
        <taxon>Bacillati</taxon>
        <taxon>Actinomycetota</taxon>
        <taxon>Actinomycetes</taxon>
        <taxon>Micromonosporales</taxon>
        <taxon>Micromonosporaceae</taxon>
        <taxon>Actinoplanes</taxon>
    </lineage>
</organism>